<dbReference type="Gene3D" id="2.120.10.80">
    <property type="entry name" value="Kelch-type beta propeller"/>
    <property type="match status" value="1"/>
</dbReference>
<evidence type="ECO:0000256" key="4">
    <source>
        <dbReference type="ARBA" id="ARBA00022679"/>
    </source>
</evidence>
<dbReference type="InterPro" id="IPR030382">
    <property type="entry name" value="MeTrfase_TRM5/TYW2"/>
</dbReference>
<organism evidence="10">
    <name type="scientific">Theileria annulata</name>
    <dbReference type="NCBI Taxonomy" id="5874"/>
    <lineage>
        <taxon>Eukaryota</taxon>
        <taxon>Sar</taxon>
        <taxon>Alveolata</taxon>
        <taxon>Apicomplexa</taxon>
        <taxon>Aconoidasida</taxon>
        <taxon>Piroplasmida</taxon>
        <taxon>Theileriidae</taxon>
        <taxon>Theileria</taxon>
    </lineage>
</organism>
<accession>A0A3B0MPX8</accession>
<dbReference type="EC" id="2.1.1.282" evidence="2"/>
<feature type="domain" description="SAM-dependent methyltransferase TRM5/TYW2-type" evidence="8">
    <location>
        <begin position="920"/>
        <end position="1272"/>
    </location>
</feature>
<name>A0A3B0MPX8_THEAN</name>
<keyword evidence="10" id="KW-0687">Ribonucleoprotein</keyword>
<evidence type="ECO:0000256" key="5">
    <source>
        <dbReference type="ARBA" id="ARBA00022691"/>
    </source>
</evidence>
<dbReference type="GO" id="GO:0008175">
    <property type="term" value="F:tRNA methyltransferase activity"/>
    <property type="evidence" value="ECO:0007669"/>
    <property type="project" value="TreeGrafter"/>
</dbReference>
<dbReference type="VEuPathDB" id="PiroplasmaDB:TA11725"/>
<gene>
    <name evidence="9" type="ORF">TAT_000199900</name>
    <name evidence="10" type="ORF">TAV_000200200</name>
</gene>
<dbReference type="Gene3D" id="3.40.50.150">
    <property type="entry name" value="Vaccinia Virus protein VP39"/>
    <property type="match status" value="1"/>
</dbReference>
<dbReference type="GO" id="GO:0005840">
    <property type="term" value="C:ribosome"/>
    <property type="evidence" value="ECO:0007669"/>
    <property type="project" value="UniProtKB-KW"/>
</dbReference>
<dbReference type="PANTHER" id="PTHR23245">
    <property type="entry name" value="TRNA METHYLTRANSFERASE"/>
    <property type="match status" value="1"/>
</dbReference>
<dbReference type="CDD" id="cd02440">
    <property type="entry name" value="AdoMet_MTases"/>
    <property type="match status" value="1"/>
</dbReference>
<dbReference type="EMBL" id="UIVS01000002">
    <property type="protein sequence ID" value="SVP92193.1"/>
    <property type="molecule type" value="Genomic_DNA"/>
</dbReference>
<dbReference type="PANTHER" id="PTHR23245:SF31">
    <property type="entry name" value="TRNA WYBUTOSINE-SYNTHESIZING PROTEIN 3 HOMOLOG"/>
    <property type="match status" value="1"/>
</dbReference>
<dbReference type="InterPro" id="IPR003827">
    <property type="entry name" value="tRNA_yW-synthesising"/>
</dbReference>
<evidence type="ECO:0000256" key="2">
    <source>
        <dbReference type="ARBA" id="ARBA00012750"/>
    </source>
</evidence>
<dbReference type="InterPro" id="IPR056743">
    <property type="entry name" value="TRM5-TYW2-like_MTfase"/>
</dbReference>
<keyword evidence="4 10" id="KW-0808">Transferase</keyword>
<evidence type="ECO:0000256" key="3">
    <source>
        <dbReference type="ARBA" id="ARBA00022603"/>
    </source>
</evidence>
<dbReference type="SUPFAM" id="SSF111278">
    <property type="entry name" value="SSo0622-like"/>
    <property type="match status" value="1"/>
</dbReference>
<dbReference type="InterPro" id="IPR036602">
    <property type="entry name" value="tRNA_yW-synthesising-like_sf"/>
</dbReference>
<dbReference type="SUPFAM" id="SSF53335">
    <property type="entry name" value="S-adenosyl-L-methionine-dependent methyltransferases"/>
    <property type="match status" value="1"/>
</dbReference>
<dbReference type="Gene3D" id="3.30.1960.10">
    <property type="entry name" value="tRNA wybutosine-synthesizing-like"/>
    <property type="match status" value="1"/>
</dbReference>
<evidence type="ECO:0000313" key="10">
    <source>
        <dbReference type="EMBL" id="SVP92193.1"/>
    </source>
</evidence>
<dbReference type="GO" id="GO:0005737">
    <property type="term" value="C:cytoplasm"/>
    <property type="evidence" value="ECO:0007669"/>
    <property type="project" value="TreeGrafter"/>
</dbReference>
<evidence type="ECO:0000313" key="9">
    <source>
        <dbReference type="EMBL" id="SVP91917.1"/>
    </source>
</evidence>
<proteinExistence type="predicted"/>
<dbReference type="EMBL" id="UIVT01000002">
    <property type="protein sequence ID" value="SVP91917.1"/>
    <property type="molecule type" value="Genomic_DNA"/>
</dbReference>
<dbReference type="GO" id="GO:0030488">
    <property type="term" value="P:tRNA methylation"/>
    <property type="evidence" value="ECO:0007669"/>
    <property type="project" value="TreeGrafter"/>
</dbReference>
<dbReference type="InterPro" id="IPR029063">
    <property type="entry name" value="SAM-dependent_MTases_sf"/>
</dbReference>
<dbReference type="GO" id="GO:0031591">
    <property type="term" value="P:wybutosine biosynthetic process"/>
    <property type="evidence" value="ECO:0007669"/>
    <property type="project" value="TreeGrafter"/>
</dbReference>
<dbReference type="Pfam" id="PF02475">
    <property type="entry name" value="TRM5-TYW2_MTfase"/>
    <property type="match status" value="1"/>
</dbReference>
<keyword evidence="5" id="KW-0949">S-adenosyl-L-methionine</keyword>
<comment type="pathway">
    <text evidence="1">tRNA modification; wybutosine-tRNA(Phe) biosynthesis.</text>
</comment>
<evidence type="ECO:0000259" key="8">
    <source>
        <dbReference type="PROSITE" id="PS51684"/>
    </source>
</evidence>
<evidence type="ECO:0000256" key="6">
    <source>
        <dbReference type="ARBA" id="ARBA00022694"/>
    </source>
</evidence>
<keyword evidence="10" id="KW-0689">Ribosomal protein</keyword>
<dbReference type="InterPro" id="IPR015915">
    <property type="entry name" value="Kelch-typ_b-propeller"/>
</dbReference>
<comment type="catalytic activity">
    <reaction evidence="7">
        <text>4-demethyl-7-[(3S)-3-amino-3-carboxypropyl]wyosine(37) in tRNA(Phe) + S-adenosyl-L-methionine = 7-[(3S)-3-amino-3-carboxypropyl]wyosine(37) in tRNA(Phe) + S-adenosyl-L-homocysteine + H(+)</text>
        <dbReference type="Rhea" id="RHEA:36635"/>
        <dbReference type="Rhea" id="RHEA-COMP:10378"/>
        <dbReference type="Rhea" id="RHEA-COMP:10379"/>
        <dbReference type="ChEBI" id="CHEBI:15378"/>
        <dbReference type="ChEBI" id="CHEBI:57856"/>
        <dbReference type="ChEBI" id="CHEBI:59789"/>
        <dbReference type="ChEBI" id="CHEBI:73543"/>
        <dbReference type="ChEBI" id="CHEBI:73550"/>
        <dbReference type="EC" id="2.1.1.282"/>
    </reaction>
</comment>
<dbReference type="PROSITE" id="PS51684">
    <property type="entry name" value="SAM_MT_TRM5_TYW2"/>
    <property type="match status" value="1"/>
</dbReference>
<dbReference type="SUPFAM" id="SSF50965">
    <property type="entry name" value="Galactose oxidase, central domain"/>
    <property type="match status" value="1"/>
</dbReference>
<keyword evidence="6" id="KW-0819">tRNA processing</keyword>
<dbReference type="AlphaFoldDB" id="A0A3B0MPX8"/>
<evidence type="ECO:0000256" key="1">
    <source>
        <dbReference type="ARBA" id="ARBA00004797"/>
    </source>
</evidence>
<keyword evidence="3 10" id="KW-0489">Methyltransferase</keyword>
<dbReference type="Pfam" id="PF02676">
    <property type="entry name" value="TYW3"/>
    <property type="match status" value="1"/>
</dbReference>
<reference evidence="10" key="1">
    <citation type="submission" date="2018-07" db="EMBL/GenBank/DDBJ databases">
        <authorList>
            <person name="Quirk P.G."/>
            <person name="Krulwich T.A."/>
        </authorList>
    </citation>
    <scope>NUCLEOTIDE SEQUENCE</scope>
    <source>
        <strain evidence="10">Anand</strain>
    </source>
</reference>
<dbReference type="UniPathway" id="UPA00375"/>
<dbReference type="InterPro" id="IPR011043">
    <property type="entry name" value="Gal_Oxase/kelch_b-propeller"/>
</dbReference>
<sequence>MCDSRIVPEIFKDELLGSIYEGTEKYLLKSPSELGKIANKSKKINEINDYLSNKLYENVQNVANKRGWNQLKPRYGDSSNNLMEYINSYGYDTGNTSKFDKSLKKSIDFLLVPLMKLIVNSGRYVTTSSCSGRIVFFEKDSNFQNKKNAIYGRSGRILYSSHTHVSDSSLTKITESIESNPKNKSTCYKFEEDLEEEETKDDSGPASTEDNQVEIENEVLLKFEPFLIHVDCNTLEDALRLLNICKSVGLKQSGLCSSGKKYILAIRGNNILETPIMIKSYKVENHKPILLKNQYLISNDYLIHLMNTCNIKMSQNFSQFLSLYHKLVVDFEINGVILPKAFQPIENNHVYKNIPKISDNKNNRYIDMIRSTELVQREIMGFGYEGEKKVNIMSFYGECNQLARTHCCMASSKNHVVVYGGYEKPKSKTICVCDLNEIERGFKVIDINEHGPKALLDSTLISDGTVFVTFGGRISGDKASNDVYMLYVYNFNGNIETNWYKCKVEGENIPTPRFRHSMCLEKVNKQLNDDEGCDNSNSTFRFFMSGGASSCSPLDDNTLGDIWRCTVNYKIHKNDILNPTVKWDFMYKSEYLGLFSGSLAHSASENCLYFIGGSENLDEILNPEFKRMDHLIKFNLDNRTIEHKHLWCKNYENGEYPLNRMSHCCVPLENDDYLLVGGFGGLAFMDEICYLNTTEGTLQKVMSIPKGTRARMGSAIISFKYGNCNHKELWIIGGGVPAMLNYGSFYDKPLRVVMSCDGLCEEDPENVEGNKDTNCEINKYKILGLYVVVEDKILVKSLKNKLEFLNFFDKTRKIFQFNDSGNYLYHSIPCENVEDFTKCSKCSNKNLCISCNICSKCCYSVYDSVFFLPVKSITNHADVKFLSKYKVYSCPDSQTRIKKPKDKLLSMFSDKGLENSVKNVELLGSNLLITPLGGSDFPEIDWDQVSREFKVSSVSLVGEIEGEERRRQVKILYGNGDVSIRENGVTYIFNIKSNMFSKGNSAERIRIQKMYFSDYKDHMKVNLFNPTSEYRVPSSYIDIDGCLEPIRQLNNNELKDSSKYELGGEIIVDFFCGIGYFTIPILKFTDEKIVSRVLCVDINPTAIKYLEENAKANEIDLSRIEARVDNCQNFGKTYGFEYVDKADKVLLGLLPSSRVGWIPAMAALSKKNGGILYIHGLSRKKKGDIIESITTSQSWEDVGEPFYTTKQYEEDKLHDSNCELFSMYVLRSFHELCKKHIGLNHIDWRLQLLHVETVKQYSPHKYHQVVDLKITPIFSTF</sequence>
<evidence type="ECO:0000256" key="7">
    <source>
        <dbReference type="ARBA" id="ARBA00049202"/>
    </source>
</evidence>
<protein>
    <recommendedName>
        <fullName evidence="2">tRNA(Phe) 7-[(3-amino-3-carboxypropyl)-4-demethylwyosine(37)-N(4)]-methyltransferase</fullName>
        <ecNumber evidence="2">2.1.1.282</ecNumber>
    </recommendedName>
</protein>